<gene>
    <name evidence="2" type="ORF">DSL72_004728</name>
</gene>
<feature type="region of interest" description="Disordered" evidence="1">
    <location>
        <begin position="1"/>
        <end position="72"/>
    </location>
</feature>
<evidence type="ECO:0000313" key="3">
    <source>
        <dbReference type="Proteomes" id="UP000672032"/>
    </source>
</evidence>
<evidence type="ECO:0000313" key="2">
    <source>
        <dbReference type="EMBL" id="QSZ30208.1"/>
    </source>
</evidence>
<dbReference type="EMBL" id="CP063405">
    <property type="protein sequence ID" value="QSZ30208.1"/>
    <property type="molecule type" value="Genomic_DNA"/>
</dbReference>
<dbReference type="Proteomes" id="UP000672032">
    <property type="component" value="Chromosome 1"/>
</dbReference>
<dbReference type="AlphaFoldDB" id="A0A8A3P7V3"/>
<proteinExistence type="predicted"/>
<sequence>MARNLTKDIDLNDSGKHSCRAEDERDEDEASVPLSEIELEPTPPARERFTGDRASSSRKRSISRGRPGSVTVGNHSFAFALIKDLSSTTTQTALAIVELYNRVLARLRKRTTQYLSCIHVIRPPSLIKSGLKT</sequence>
<name>A0A8A3P7V3_9HELO</name>
<protein>
    <submittedName>
        <fullName evidence="2">Uncharacterized protein</fullName>
    </submittedName>
</protein>
<organism evidence="2 3">
    <name type="scientific">Monilinia vaccinii-corymbosi</name>
    <dbReference type="NCBI Taxonomy" id="61207"/>
    <lineage>
        <taxon>Eukaryota</taxon>
        <taxon>Fungi</taxon>
        <taxon>Dikarya</taxon>
        <taxon>Ascomycota</taxon>
        <taxon>Pezizomycotina</taxon>
        <taxon>Leotiomycetes</taxon>
        <taxon>Helotiales</taxon>
        <taxon>Sclerotiniaceae</taxon>
        <taxon>Monilinia</taxon>
    </lineage>
</organism>
<reference evidence="2" key="1">
    <citation type="submission" date="2020-10" db="EMBL/GenBank/DDBJ databases">
        <title>Genome Sequence of Monilinia vaccinii-corymbosi Sheds Light on Mummy Berry Disease Infection of Blueberry and Mating Type.</title>
        <authorList>
            <person name="Yow A.G."/>
            <person name="Zhang Y."/>
            <person name="Bansal K."/>
            <person name="Eacker S.M."/>
            <person name="Sullivan S."/>
            <person name="Liachko I."/>
            <person name="Cubeta M.A."/>
            <person name="Rollins J.A."/>
            <person name="Ashrafi H."/>
        </authorList>
    </citation>
    <scope>NUCLEOTIDE SEQUENCE</scope>
    <source>
        <strain evidence="2">RL-1</strain>
    </source>
</reference>
<keyword evidence="3" id="KW-1185">Reference proteome</keyword>
<evidence type="ECO:0000256" key="1">
    <source>
        <dbReference type="SAM" id="MobiDB-lite"/>
    </source>
</evidence>
<accession>A0A8A3P7V3</accession>
<feature type="compositionally biased region" description="Basic and acidic residues" evidence="1">
    <location>
        <begin position="1"/>
        <end position="23"/>
    </location>
</feature>